<evidence type="ECO:0000256" key="3">
    <source>
        <dbReference type="ARBA" id="ARBA00023002"/>
    </source>
</evidence>
<dbReference type="InterPro" id="IPR036291">
    <property type="entry name" value="NAD(P)-bd_dom_sf"/>
</dbReference>
<dbReference type="AlphaFoldDB" id="A0A9P5CWN9"/>
<keyword evidence="3" id="KW-0560">Oxidoreductase</keyword>
<dbReference type="GeneID" id="63836548"/>
<keyword evidence="5" id="KW-1185">Reference proteome</keyword>
<dbReference type="PROSITE" id="PS00061">
    <property type="entry name" value="ADH_SHORT"/>
    <property type="match status" value="1"/>
</dbReference>
<comment type="similarity">
    <text evidence="1">Belongs to the short-chain dehydrogenases/reductases (SDR) family.</text>
</comment>
<evidence type="ECO:0000313" key="5">
    <source>
        <dbReference type="Proteomes" id="UP000803844"/>
    </source>
</evidence>
<comment type="caution">
    <text evidence="4">The sequence shown here is derived from an EMBL/GenBank/DDBJ whole genome shotgun (WGS) entry which is preliminary data.</text>
</comment>
<reference evidence="4" key="1">
    <citation type="journal article" date="2020" name="Phytopathology">
        <title>Genome sequence of the chestnut blight fungus Cryphonectria parasitica EP155: A fundamental resource for an archetypical invasive plant pathogen.</title>
        <authorList>
            <person name="Crouch J.A."/>
            <person name="Dawe A."/>
            <person name="Aerts A."/>
            <person name="Barry K."/>
            <person name="Churchill A.C.L."/>
            <person name="Grimwood J."/>
            <person name="Hillman B."/>
            <person name="Milgroom M.G."/>
            <person name="Pangilinan J."/>
            <person name="Smith M."/>
            <person name="Salamov A."/>
            <person name="Schmutz J."/>
            <person name="Yadav J."/>
            <person name="Grigoriev I.V."/>
            <person name="Nuss D."/>
        </authorList>
    </citation>
    <scope>NUCLEOTIDE SEQUENCE</scope>
    <source>
        <strain evidence="4">EP155</strain>
    </source>
</reference>
<evidence type="ECO:0000256" key="1">
    <source>
        <dbReference type="ARBA" id="ARBA00006484"/>
    </source>
</evidence>
<dbReference type="InterPro" id="IPR051911">
    <property type="entry name" value="SDR_oxidoreductase"/>
</dbReference>
<sequence length="176" mass="19458">MDVNFFGLLDVTRKALEVMRDKNSPPGGLIRQVASIGGHKGTPTISIYCASKWAVEGFTESLSRELKPEWNIHVQLVEPGAFRTDATGRSMVFGEVENKAYDHLDARKTAAGRHGAEPGDTAKGATAMYELATMNEPPLRCVIGRDAYKAMEMKLEMYAENIKRFEELSTSTDVDE</sequence>
<dbReference type="GO" id="GO:0016491">
    <property type="term" value="F:oxidoreductase activity"/>
    <property type="evidence" value="ECO:0007669"/>
    <property type="project" value="UniProtKB-KW"/>
</dbReference>
<dbReference type="OrthoDB" id="1274115at2759"/>
<dbReference type="RefSeq" id="XP_040782161.1">
    <property type="nucleotide sequence ID" value="XM_040919419.1"/>
</dbReference>
<dbReference type="PRINTS" id="PR00080">
    <property type="entry name" value="SDRFAMILY"/>
</dbReference>
<gene>
    <name evidence="4" type="ORF">M406DRAFT_320672</name>
</gene>
<evidence type="ECO:0000313" key="4">
    <source>
        <dbReference type="EMBL" id="KAF3771200.1"/>
    </source>
</evidence>
<name>A0A9P5CWN9_CRYP1</name>
<dbReference type="Proteomes" id="UP000803844">
    <property type="component" value="Unassembled WGS sequence"/>
</dbReference>
<dbReference type="PRINTS" id="PR01167">
    <property type="entry name" value="INSADHFAMILY"/>
</dbReference>
<dbReference type="EMBL" id="MU032344">
    <property type="protein sequence ID" value="KAF3771200.1"/>
    <property type="molecule type" value="Genomic_DNA"/>
</dbReference>
<protein>
    <submittedName>
        <fullName evidence="4">NAD(P)-binding protein</fullName>
    </submittedName>
</protein>
<dbReference type="InterPro" id="IPR020904">
    <property type="entry name" value="Sc_DH/Rdtase_CS"/>
</dbReference>
<dbReference type="InterPro" id="IPR002347">
    <property type="entry name" value="SDR_fam"/>
</dbReference>
<dbReference type="PANTHER" id="PTHR43976">
    <property type="entry name" value="SHORT CHAIN DEHYDROGENASE"/>
    <property type="match status" value="1"/>
</dbReference>
<dbReference type="SUPFAM" id="SSF51735">
    <property type="entry name" value="NAD(P)-binding Rossmann-fold domains"/>
    <property type="match status" value="1"/>
</dbReference>
<organism evidence="4 5">
    <name type="scientific">Cryphonectria parasitica (strain ATCC 38755 / EP155)</name>
    <dbReference type="NCBI Taxonomy" id="660469"/>
    <lineage>
        <taxon>Eukaryota</taxon>
        <taxon>Fungi</taxon>
        <taxon>Dikarya</taxon>
        <taxon>Ascomycota</taxon>
        <taxon>Pezizomycotina</taxon>
        <taxon>Sordariomycetes</taxon>
        <taxon>Sordariomycetidae</taxon>
        <taxon>Diaporthales</taxon>
        <taxon>Cryphonectriaceae</taxon>
        <taxon>Cryphonectria-Endothia species complex</taxon>
        <taxon>Cryphonectria</taxon>
    </lineage>
</organism>
<dbReference type="Pfam" id="PF00106">
    <property type="entry name" value="adh_short"/>
    <property type="match status" value="1"/>
</dbReference>
<evidence type="ECO:0000256" key="2">
    <source>
        <dbReference type="ARBA" id="ARBA00022857"/>
    </source>
</evidence>
<proteinExistence type="inferred from homology"/>
<accession>A0A9P5CWN9</accession>
<keyword evidence="2" id="KW-0521">NADP</keyword>
<dbReference type="Gene3D" id="3.40.50.720">
    <property type="entry name" value="NAD(P)-binding Rossmann-like Domain"/>
    <property type="match status" value="1"/>
</dbReference>
<dbReference type="PANTHER" id="PTHR43976:SF16">
    <property type="entry name" value="SHORT-CHAIN DEHYDROGENASE_REDUCTASE FAMILY PROTEIN"/>
    <property type="match status" value="1"/>
</dbReference>